<accession>A0A0D2A3K7</accession>
<evidence type="ECO:0000313" key="2">
    <source>
        <dbReference type="EMBL" id="KIW00990.1"/>
    </source>
</evidence>
<dbReference type="VEuPathDB" id="FungiDB:PV09_07510"/>
<feature type="region of interest" description="Disordered" evidence="1">
    <location>
        <begin position="1"/>
        <end position="146"/>
    </location>
</feature>
<dbReference type="PANTHER" id="PTHR28307">
    <property type="entry name" value="PROTEIN PAL1"/>
    <property type="match status" value="1"/>
</dbReference>
<feature type="compositionally biased region" description="Basic residues" evidence="1">
    <location>
        <begin position="348"/>
        <end position="359"/>
    </location>
</feature>
<evidence type="ECO:0000313" key="3">
    <source>
        <dbReference type="Proteomes" id="UP000053259"/>
    </source>
</evidence>
<feature type="compositionally biased region" description="Polar residues" evidence="1">
    <location>
        <begin position="124"/>
        <end position="145"/>
    </location>
</feature>
<evidence type="ECO:0000256" key="1">
    <source>
        <dbReference type="SAM" id="MobiDB-lite"/>
    </source>
</evidence>
<dbReference type="InterPro" id="IPR013226">
    <property type="entry name" value="Pal1"/>
</dbReference>
<sequence length="365" mass="40031">MAAQDKHWAQAYVNDPLNAPEPFQEDGPGTHFGNSLASDPKQTSSYPTPPDSAGRDRITSFGSNNPFLSSLDVKKPSTRARASSDVSGRLQKTLPSYSSHHRSSQYRKEAFGSYAPERPRSAGHSRNVSNASNSSTLSRGNSLNQRPLEFARDEAKIAHRSPHLKKRHLPGPDQIDRLDVVSYHHEGPYDATLLARNRSWETSPLAAVADSNAEALKATPRENIIDSIERHRPLVGTATIAPGETDRFGRRYDYKEGDNMMIVDGGNYKRWPGVDYLPEDYKGKGEPSFSIDRALKEHKARQKAASVSEGDGTGKAETSGIEMQGGAVDEVGVRRSGSKRASLDGIKRRLGSLRKKHHNSSPSPP</sequence>
<dbReference type="Pfam" id="PF08316">
    <property type="entry name" value="Pal1"/>
    <property type="match status" value="1"/>
</dbReference>
<protein>
    <recommendedName>
        <fullName evidence="4">Pal1 cell morphology protein</fullName>
    </recommendedName>
</protein>
<evidence type="ECO:0008006" key="4">
    <source>
        <dbReference type="Google" id="ProtNLM"/>
    </source>
</evidence>
<dbReference type="GO" id="GO:0005737">
    <property type="term" value="C:cytoplasm"/>
    <property type="evidence" value="ECO:0007669"/>
    <property type="project" value="TreeGrafter"/>
</dbReference>
<gene>
    <name evidence="2" type="ORF">PV09_07510</name>
</gene>
<dbReference type="PANTHER" id="PTHR28307:SF1">
    <property type="entry name" value="PAL1 CELL MORPHOLOGY PROTEIN"/>
    <property type="match status" value="1"/>
</dbReference>
<dbReference type="RefSeq" id="XP_016210859.1">
    <property type="nucleotide sequence ID" value="XM_016361284.1"/>
</dbReference>
<dbReference type="Proteomes" id="UP000053259">
    <property type="component" value="Unassembled WGS sequence"/>
</dbReference>
<name>A0A0D2A3K7_9PEZI</name>
<reference evidence="2 3" key="1">
    <citation type="submission" date="2015-01" db="EMBL/GenBank/DDBJ databases">
        <title>The Genome Sequence of Ochroconis gallopava CBS43764.</title>
        <authorList>
            <consortium name="The Broad Institute Genomics Platform"/>
            <person name="Cuomo C."/>
            <person name="de Hoog S."/>
            <person name="Gorbushina A."/>
            <person name="Stielow B."/>
            <person name="Teixiera M."/>
            <person name="Abouelleil A."/>
            <person name="Chapman S.B."/>
            <person name="Priest M."/>
            <person name="Young S.K."/>
            <person name="Wortman J."/>
            <person name="Nusbaum C."/>
            <person name="Birren B."/>
        </authorList>
    </citation>
    <scope>NUCLEOTIDE SEQUENCE [LARGE SCALE GENOMIC DNA]</scope>
    <source>
        <strain evidence="2 3">CBS 43764</strain>
    </source>
</reference>
<dbReference type="GeneID" id="27315483"/>
<keyword evidence="3" id="KW-1185">Reference proteome</keyword>
<dbReference type="OrthoDB" id="5389892at2759"/>
<organism evidence="2 3">
    <name type="scientific">Verruconis gallopava</name>
    <dbReference type="NCBI Taxonomy" id="253628"/>
    <lineage>
        <taxon>Eukaryota</taxon>
        <taxon>Fungi</taxon>
        <taxon>Dikarya</taxon>
        <taxon>Ascomycota</taxon>
        <taxon>Pezizomycotina</taxon>
        <taxon>Dothideomycetes</taxon>
        <taxon>Pleosporomycetidae</taxon>
        <taxon>Venturiales</taxon>
        <taxon>Sympoventuriaceae</taxon>
        <taxon>Verruconis</taxon>
    </lineage>
</organism>
<feature type="compositionally biased region" description="Polar residues" evidence="1">
    <location>
        <begin position="32"/>
        <end position="46"/>
    </location>
</feature>
<dbReference type="AlphaFoldDB" id="A0A0D2A3K7"/>
<dbReference type="HOGENOM" id="CLU_037771_1_0_1"/>
<dbReference type="InParanoid" id="A0A0D2A3K7"/>
<proteinExistence type="predicted"/>
<feature type="region of interest" description="Disordered" evidence="1">
    <location>
        <begin position="299"/>
        <end position="365"/>
    </location>
</feature>
<dbReference type="EMBL" id="KN847558">
    <property type="protein sequence ID" value="KIW00990.1"/>
    <property type="molecule type" value="Genomic_DNA"/>
</dbReference>